<dbReference type="EMBL" id="DS028093">
    <property type="protein sequence ID" value="KMP00878.1"/>
    <property type="molecule type" value="Genomic_DNA"/>
</dbReference>
<evidence type="ECO:0000313" key="1">
    <source>
        <dbReference type="EMBL" id="KMP00878.1"/>
    </source>
</evidence>
<dbReference type="AlphaFoldDB" id="A0A0J6Y2N6"/>
<proteinExistence type="predicted"/>
<name>A0A0J6Y2N6_COCIT</name>
<organism evidence="1 2">
    <name type="scientific">Coccidioides immitis RMSCC 2394</name>
    <dbReference type="NCBI Taxonomy" id="404692"/>
    <lineage>
        <taxon>Eukaryota</taxon>
        <taxon>Fungi</taxon>
        <taxon>Dikarya</taxon>
        <taxon>Ascomycota</taxon>
        <taxon>Pezizomycotina</taxon>
        <taxon>Eurotiomycetes</taxon>
        <taxon>Eurotiomycetidae</taxon>
        <taxon>Onygenales</taxon>
        <taxon>Onygenaceae</taxon>
        <taxon>Coccidioides</taxon>
    </lineage>
</organism>
<protein>
    <submittedName>
        <fullName evidence="1">Uncharacterized protein</fullName>
    </submittedName>
</protein>
<sequence length="102" mass="11202">MDSATIKVDGNMRRLTEQNFVSHSVIYVSEAVRPKCFAAISKFRADYRISIAGLASSHIWTSVYGFPLRMALQAEAPFLVWHEDSTKSAVAIKALIGSTIGP</sequence>
<gene>
    <name evidence="1" type="ORF">CIRG_01019</name>
</gene>
<reference evidence="2" key="1">
    <citation type="journal article" date="2010" name="Genome Res.">
        <title>Population genomic sequencing of Coccidioides fungi reveals recent hybridization and transposon control.</title>
        <authorList>
            <person name="Neafsey D.E."/>
            <person name="Barker B.M."/>
            <person name="Sharpton T.J."/>
            <person name="Stajich J.E."/>
            <person name="Park D.J."/>
            <person name="Whiston E."/>
            <person name="Hung C.-Y."/>
            <person name="McMahan C."/>
            <person name="White J."/>
            <person name="Sykes S."/>
            <person name="Heiman D."/>
            <person name="Young S."/>
            <person name="Zeng Q."/>
            <person name="Abouelleil A."/>
            <person name="Aftuck L."/>
            <person name="Bessette D."/>
            <person name="Brown A."/>
            <person name="FitzGerald M."/>
            <person name="Lui A."/>
            <person name="Macdonald J.P."/>
            <person name="Priest M."/>
            <person name="Orbach M.J."/>
            <person name="Galgiani J.N."/>
            <person name="Kirkland T.N."/>
            <person name="Cole G.T."/>
            <person name="Birren B.W."/>
            <person name="Henn M.R."/>
            <person name="Taylor J.W."/>
            <person name="Rounsley S.D."/>
        </authorList>
    </citation>
    <scope>NUCLEOTIDE SEQUENCE [LARGE SCALE GENOMIC DNA]</scope>
    <source>
        <strain evidence="2">RMSCC 2394</strain>
    </source>
</reference>
<evidence type="ECO:0000313" key="2">
    <source>
        <dbReference type="Proteomes" id="UP000054565"/>
    </source>
</evidence>
<dbReference type="Proteomes" id="UP000054565">
    <property type="component" value="Unassembled WGS sequence"/>
</dbReference>
<accession>A0A0J6Y2N6</accession>